<dbReference type="GO" id="GO:0050136">
    <property type="term" value="F:NADH dehydrogenase (quinone) (non-electrogenic) activity"/>
    <property type="evidence" value="ECO:0007669"/>
    <property type="project" value="UniProtKB-EC"/>
</dbReference>
<keyword evidence="15" id="KW-1185">Reference proteome</keyword>
<dbReference type="PANTHER" id="PTHR43706:SF47">
    <property type="entry name" value="EXTERNAL NADH-UBIQUINONE OXIDOREDUCTASE 1, MITOCHONDRIAL-RELATED"/>
    <property type="match status" value="1"/>
</dbReference>
<evidence type="ECO:0000256" key="4">
    <source>
        <dbReference type="ARBA" id="ARBA00022827"/>
    </source>
</evidence>
<evidence type="ECO:0000259" key="12">
    <source>
        <dbReference type="Pfam" id="PF07992"/>
    </source>
</evidence>
<keyword evidence="5" id="KW-0809">Transit peptide</keyword>
<keyword evidence="10" id="KW-0175">Coiled coil</keyword>
<feature type="domain" description="External alternative NADH-ubiquinone oxidoreductase-like C-terminal" evidence="13">
    <location>
        <begin position="504"/>
        <end position="568"/>
    </location>
</feature>
<dbReference type="EC" id="1.6.5.9" evidence="2"/>
<keyword evidence="11" id="KW-1133">Transmembrane helix</keyword>
<dbReference type="Proteomes" id="UP000298030">
    <property type="component" value="Unassembled WGS sequence"/>
</dbReference>
<keyword evidence="6" id="KW-0560">Oxidoreductase</keyword>
<dbReference type="InterPro" id="IPR036188">
    <property type="entry name" value="FAD/NAD-bd_sf"/>
</dbReference>
<dbReference type="EMBL" id="QPFP01000026">
    <property type="protein sequence ID" value="TEB29679.1"/>
    <property type="molecule type" value="Genomic_DNA"/>
</dbReference>
<dbReference type="AlphaFoldDB" id="A0A4Y7T7Z2"/>
<evidence type="ECO:0000256" key="10">
    <source>
        <dbReference type="SAM" id="Coils"/>
    </source>
</evidence>
<evidence type="ECO:0000256" key="5">
    <source>
        <dbReference type="ARBA" id="ARBA00022946"/>
    </source>
</evidence>
<evidence type="ECO:0000256" key="1">
    <source>
        <dbReference type="ARBA" id="ARBA00005272"/>
    </source>
</evidence>
<name>A0A4Y7T7Z2_COPMI</name>
<dbReference type="GO" id="GO:0005739">
    <property type="term" value="C:mitochondrion"/>
    <property type="evidence" value="ECO:0007669"/>
    <property type="project" value="UniProtKB-ARBA"/>
</dbReference>
<feature type="coiled-coil region" evidence="10">
    <location>
        <begin position="445"/>
        <end position="472"/>
    </location>
</feature>
<comment type="catalytic activity">
    <reaction evidence="9">
        <text>a ubiquinone + NADH + H(+) = a ubiquinol + NAD(+)</text>
        <dbReference type="Rhea" id="RHEA:23152"/>
        <dbReference type="Rhea" id="RHEA-COMP:9565"/>
        <dbReference type="Rhea" id="RHEA-COMP:9566"/>
        <dbReference type="ChEBI" id="CHEBI:15378"/>
        <dbReference type="ChEBI" id="CHEBI:16389"/>
        <dbReference type="ChEBI" id="CHEBI:17976"/>
        <dbReference type="ChEBI" id="CHEBI:57540"/>
        <dbReference type="ChEBI" id="CHEBI:57945"/>
    </reaction>
</comment>
<evidence type="ECO:0000256" key="2">
    <source>
        <dbReference type="ARBA" id="ARBA00012637"/>
    </source>
</evidence>
<protein>
    <recommendedName>
        <fullName evidence="2">NADH:ubiquinone reductase (non-electrogenic)</fullName>
        <ecNumber evidence="2">1.6.5.9</ecNumber>
    </recommendedName>
</protein>
<evidence type="ECO:0000313" key="14">
    <source>
        <dbReference type="EMBL" id="TEB29679.1"/>
    </source>
</evidence>
<evidence type="ECO:0000256" key="8">
    <source>
        <dbReference type="ARBA" id="ARBA00047599"/>
    </source>
</evidence>
<evidence type="ECO:0000256" key="7">
    <source>
        <dbReference type="ARBA" id="ARBA00023027"/>
    </source>
</evidence>
<proteinExistence type="inferred from homology"/>
<dbReference type="Pfam" id="PF22366">
    <property type="entry name" value="NDH2_C"/>
    <property type="match status" value="1"/>
</dbReference>
<comment type="similarity">
    <text evidence="1">Belongs to the NADH dehydrogenase family.</text>
</comment>
<gene>
    <name evidence="14" type="ORF">FA13DRAFT_1689713</name>
</gene>
<dbReference type="Gene3D" id="3.50.50.100">
    <property type="match status" value="1"/>
</dbReference>
<evidence type="ECO:0000256" key="11">
    <source>
        <dbReference type="SAM" id="Phobius"/>
    </source>
</evidence>
<dbReference type="InterPro" id="IPR054585">
    <property type="entry name" value="NDH2-like_C"/>
</dbReference>
<dbReference type="Pfam" id="PF07992">
    <property type="entry name" value="Pyr_redox_2"/>
    <property type="match status" value="1"/>
</dbReference>
<sequence length="572" mass="63228">MMQSVRSRVVARSLAHSRSLLRPSQIQRQLLLKRTNATATTPLSSASSGPTLPPPLPKFTQSGWRRFLQFVGRATLVSIFGGGAAFYFFTQVDRNPGEQLPFDPEKKTVVVLGSGWGSTSLLKTLDTADYNVVVISPKNYFLFTPLLPSVAVGTLNPRSIIQPTRYITRHKARTVSVIEAEATDVDAKNKTVTFIDNSEIKGTTSSTTIKYDYLVYGVGAEVQTFNIPGVQQNAVFMKELHDAERMQRAFMDCLETAAFPGQPTEEVDRLLHMVVVGGGPTGIELSGELHDFLQDDLKSWYPELAGKVKITLVEALPSVLPMFSKQLISYTESTFKESKIDILTKTMVKEVKERSVVLQMPDKSIQEVPCGLVVWAAGNKGRKITQDLMNKFPETQTNRRGITVDDHLRMKGAEDSIFALGDCTATSYAPTAQVASQQGAYLGRVLAQIARKDGLEAELKKLEAVKAQVGASQPEEDKQKLEKDIEGIKRKIANFKPRPFDYSHQGTLAYIGSDKAIADLPFMNGNIASGGVATFLFWRSAYLSTLFSLRNRTLVGTDWLKVKLFGRDVSRE</sequence>
<keyword evidence="7" id="KW-0520">NAD</keyword>
<reference evidence="14 15" key="1">
    <citation type="journal article" date="2019" name="Nat. Ecol. Evol.">
        <title>Megaphylogeny resolves global patterns of mushroom evolution.</title>
        <authorList>
            <person name="Varga T."/>
            <person name="Krizsan K."/>
            <person name="Foldi C."/>
            <person name="Dima B."/>
            <person name="Sanchez-Garcia M."/>
            <person name="Sanchez-Ramirez S."/>
            <person name="Szollosi G.J."/>
            <person name="Szarkandi J.G."/>
            <person name="Papp V."/>
            <person name="Albert L."/>
            <person name="Andreopoulos W."/>
            <person name="Angelini C."/>
            <person name="Antonin V."/>
            <person name="Barry K.W."/>
            <person name="Bougher N.L."/>
            <person name="Buchanan P."/>
            <person name="Buyck B."/>
            <person name="Bense V."/>
            <person name="Catcheside P."/>
            <person name="Chovatia M."/>
            <person name="Cooper J."/>
            <person name="Damon W."/>
            <person name="Desjardin D."/>
            <person name="Finy P."/>
            <person name="Geml J."/>
            <person name="Haridas S."/>
            <person name="Hughes K."/>
            <person name="Justo A."/>
            <person name="Karasinski D."/>
            <person name="Kautmanova I."/>
            <person name="Kiss B."/>
            <person name="Kocsube S."/>
            <person name="Kotiranta H."/>
            <person name="LaButti K.M."/>
            <person name="Lechner B.E."/>
            <person name="Liimatainen K."/>
            <person name="Lipzen A."/>
            <person name="Lukacs Z."/>
            <person name="Mihaltcheva S."/>
            <person name="Morgado L.N."/>
            <person name="Niskanen T."/>
            <person name="Noordeloos M.E."/>
            <person name="Ohm R.A."/>
            <person name="Ortiz-Santana B."/>
            <person name="Ovrebo C."/>
            <person name="Racz N."/>
            <person name="Riley R."/>
            <person name="Savchenko A."/>
            <person name="Shiryaev A."/>
            <person name="Soop K."/>
            <person name="Spirin V."/>
            <person name="Szebenyi C."/>
            <person name="Tomsovsky M."/>
            <person name="Tulloss R.E."/>
            <person name="Uehling J."/>
            <person name="Grigoriev I.V."/>
            <person name="Vagvolgyi C."/>
            <person name="Papp T."/>
            <person name="Martin F.M."/>
            <person name="Miettinen O."/>
            <person name="Hibbett D.S."/>
            <person name="Nagy L.G."/>
        </authorList>
    </citation>
    <scope>NUCLEOTIDE SEQUENCE [LARGE SCALE GENOMIC DNA]</scope>
    <source>
        <strain evidence="14 15">FP101781</strain>
    </source>
</reference>
<dbReference type="PRINTS" id="PR00368">
    <property type="entry name" value="FADPNR"/>
</dbReference>
<feature type="transmembrane region" description="Helical" evidence="11">
    <location>
        <begin position="70"/>
        <end position="89"/>
    </location>
</feature>
<organism evidence="14 15">
    <name type="scientific">Coprinellus micaceus</name>
    <name type="common">Glistening ink-cap mushroom</name>
    <name type="synonym">Coprinus micaceus</name>
    <dbReference type="NCBI Taxonomy" id="71717"/>
    <lineage>
        <taxon>Eukaryota</taxon>
        <taxon>Fungi</taxon>
        <taxon>Dikarya</taxon>
        <taxon>Basidiomycota</taxon>
        <taxon>Agaricomycotina</taxon>
        <taxon>Agaricomycetes</taxon>
        <taxon>Agaricomycetidae</taxon>
        <taxon>Agaricales</taxon>
        <taxon>Agaricineae</taxon>
        <taxon>Psathyrellaceae</taxon>
        <taxon>Coprinellus</taxon>
    </lineage>
</organism>
<evidence type="ECO:0000259" key="13">
    <source>
        <dbReference type="Pfam" id="PF22366"/>
    </source>
</evidence>
<evidence type="ECO:0000256" key="9">
    <source>
        <dbReference type="ARBA" id="ARBA00049010"/>
    </source>
</evidence>
<comment type="caution">
    <text evidence="14">The sequence shown here is derived from an EMBL/GenBank/DDBJ whole genome shotgun (WGS) entry which is preliminary data.</text>
</comment>
<comment type="catalytic activity">
    <reaction evidence="8">
        <text>a quinone + NADH + H(+) = a quinol + NAD(+)</text>
        <dbReference type="Rhea" id="RHEA:46160"/>
        <dbReference type="ChEBI" id="CHEBI:15378"/>
        <dbReference type="ChEBI" id="CHEBI:24646"/>
        <dbReference type="ChEBI" id="CHEBI:57540"/>
        <dbReference type="ChEBI" id="CHEBI:57945"/>
        <dbReference type="ChEBI" id="CHEBI:132124"/>
        <dbReference type="EC" id="1.6.5.9"/>
    </reaction>
</comment>
<keyword evidence="3" id="KW-0285">Flavoprotein</keyword>
<dbReference type="InterPro" id="IPR045024">
    <property type="entry name" value="NDH-2"/>
</dbReference>
<keyword evidence="11" id="KW-0472">Membrane</keyword>
<accession>A0A4Y7T7Z2</accession>
<dbReference type="OrthoDB" id="3244603at2759"/>
<evidence type="ECO:0000256" key="6">
    <source>
        <dbReference type="ARBA" id="ARBA00023002"/>
    </source>
</evidence>
<dbReference type="SUPFAM" id="SSF51905">
    <property type="entry name" value="FAD/NAD(P)-binding domain"/>
    <property type="match status" value="2"/>
</dbReference>
<dbReference type="InterPro" id="IPR023753">
    <property type="entry name" value="FAD/NAD-binding_dom"/>
</dbReference>
<evidence type="ECO:0000313" key="15">
    <source>
        <dbReference type="Proteomes" id="UP000298030"/>
    </source>
</evidence>
<feature type="domain" description="FAD/NAD(P)-binding" evidence="12">
    <location>
        <begin position="108"/>
        <end position="439"/>
    </location>
</feature>
<keyword evidence="11" id="KW-0812">Transmembrane</keyword>
<dbReference type="STRING" id="71717.A0A4Y7T7Z2"/>
<keyword evidence="4" id="KW-0274">FAD</keyword>
<evidence type="ECO:0000256" key="3">
    <source>
        <dbReference type="ARBA" id="ARBA00022630"/>
    </source>
</evidence>
<dbReference type="PANTHER" id="PTHR43706">
    <property type="entry name" value="NADH DEHYDROGENASE"/>
    <property type="match status" value="1"/>
</dbReference>